<dbReference type="SUPFAM" id="SSF50242">
    <property type="entry name" value="TIMP-like"/>
    <property type="match status" value="1"/>
</dbReference>
<dbReference type="GO" id="GO:0002020">
    <property type="term" value="F:protease binding"/>
    <property type="evidence" value="ECO:0007669"/>
    <property type="project" value="TreeGrafter"/>
</dbReference>
<evidence type="ECO:0000259" key="10">
    <source>
        <dbReference type="PROSITE" id="PS50189"/>
    </source>
</evidence>
<feature type="disulfide bond" evidence="8">
    <location>
        <begin position="147"/>
        <end position="165"/>
    </location>
</feature>
<feature type="region of interest" description="Disordered" evidence="9">
    <location>
        <begin position="200"/>
        <end position="273"/>
    </location>
</feature>
<evidence type="ECO:0000256" key="9">
    <source>
        <dbReference type="SAM" id="MobiDB-lite"/>
    </source>
</evidence>
<evidence type="ECO:0000256" key="3">
    <source>
        <dbReference type="ARBA" id="ARBA00022525"/>
    </source>
</evidence>
<keyword evidence="4" id="KW-0483">Metalloprotease inhibitor</keyword>
<evidence type="ECO:0000256" key="8">
    <source>
        <dbReference type="PIRSR" id="PIRSR601820-3"/>
    </source>
</evidence>
<comment type="caution">
    <text evidence="11">The sequence shown here is derived from an EMBL/GenBank/DDBJ whole genome shotgun (WGS) entry which is preliminary data.</text>
</comment>
<evidence type="ECO:0000256" key="4">
    <source>
        <dbReference type="ARBA" id="ARBA00022608"/>
    </source>
</evidence>
<keyword evidence="7" id="KW-0481">Metalloenzyme inhibitor</keyword>
<keyword evidence="5" id="KW-0646">Protease inhibitor</keyword>
<evidence type="ECO:0000256" key="7">
    <source>
        <dbReference type="ARBA" id="ARBA00023215"/>
    </source>
</evidence>
<dbReference type="InterPro" id="IPR001134">
    <property type="entry name" value="Netrin_domain"/>
</dbReference>
<feature type="compositionally biased region" description="Low complexity" evidence="9">
    <location>
        <begin position="243"/>
        <end position="254"/>
    </location>
</feature>
<keyword evidence="6 8" id="KW-1015">Disulfide bond</keyword>
<dbReference type="GO" id="GO:0008191">
    <property type="term" value="F:metalloendopeptidase inhibitor activity"/>
    <property type="evidence" value="ECO:0007669"/>
    <property type="project" value="InterPro"/>
</dbReference>
<dbReference type="PANTHER" id="PTHR11844:SF33">
    <property type="entry name" value="TISSUE INHIBITOR OF METALLOPROTEINASE"/>
    <property type="match status" value="1"/>
</dbReference>
<sequence>MADVVLVATIKDVEEIFQNSLVKAPNPLMPDDPYARMPVERKYKIRVHRFFKGNDKLDNIGKALKYIHTSGSGAACGVILQKGKTYIISARIQRREVWTSMCNWIQDYKTIKRHQMKGLKFHYKRNCHCEVSWCQASYCSDPGPRECRWVPRMWNQDCFQDHGFCMINNKNQCQWKRNKKLKQCLRDNNIVFPWKTVRKAPTREVSPDSENESSNERSPGFGLGPEEFNPALEDRSPGYGAHSPGYNSPGSNSPGYGGRVNARERLPSRVVEP</sequence>
<dbReference type="SMART" id="SM00206">
    <property type="entry name" value="NTR"/>
    <property type="match status" value="1"/>
</dbReference>
<evidence type="ECO:0000313" key="11">
    <source>
        <dbReference type="EMBL" id="KAK3101362.1"/>
    </source>
</evidence>
<dbReference type="Gene3D" id="2.40.50.120">
    <property type="match status" value="1"/>
</dbReference>
<comment type="similarity">
    <text evidence="2">Belongs to the protease inhibitor I35 (TIMP) family.</text>
</comment>
<name>A0AA88Y9T2_PINIB</name>
<dbReference type="GO" id="GO:0051045">
    <property type="term" value="P:negative regulation of membrane protein ectodomain proteolysis"/>
    <property type="evidence" value="ECO:0007669"/>
    <property type="project" value="TreeGrafter"/>
</dbReference>
<dbReference type="InterPro" id="IPR008993">
    <property type="entry name" value="TIMP-like_OB-fold"/>
</dbReference>
<proteinExistence type="inferred from homology"/>
<feature type="disulfide bond" evidence="8">
    <location>
        <begin position="129"/>
        <end position="173"/>
    </location>
</feature>
<dbReference type="InterPro" id="IPR027465">
    <property type="entry name" value="TIMP_C"/>
</dbReference>
<dbReference type="AlphaFoldDB" id="A0AA88Y9T2"/>
<dbReference type="PROSITE" id="PS50189">
    <property type="entry name" value="NTR"/>
    <property type="match status" value="1"/>
</dbReference>
<evidence type="ECO:0000313" key="12">
    <source>
        <dbReference type="Proteomes" id="UP001186944"/>
    </source>
</evidence>
<dbReference type="EMBL" id="VSWD01000005">
    <property type="protein sequence ID" value="KAK3101362.1"/>
    <property type="molecule type" value="Genomic_DNA"/>
</dbReference>
<accession>A0AA88Y9T2</accession>
<dbReference type="PANTHER" id="PTHR11844">
    <property type="entry name" value="METALLOPROTEASE INHIBITOR"/>
    <property type="match status" value="1"/>
</dbReference>
<evidence type="ECO:0000256" key="2">
    <source>
        <dbReference type="ARBA" id="ARBA00011027"/>
    </source>
</evidence>
<reference evidence="11" key="1">
    <citation type="submission" date="2019-08" db="EMBL/GenBank/DDBJ databases">
        <title>The improved chromosome-level genome for the pearl oyster Pinctada fucata martensii using PacBio sequencing and Hi-C.</title>
        <authorList>
            <person name="Zheng Z."/>
        </authorList>
    </citation>
    <scope>NUCLEOTIDE SEQUENCE</scope>
    <source>
        <strain evidence="11">ZZ-2019</strain>
        <tissue evidence="11">Adductor muscle</tissue>
    </source>
</reference>
<evidence type="ECO:0000256" key="1">
    <source>
        <dbReference type="ARBA" id="ARBA00004613"/>
    </source>
</evidence>
<feature type="domain" description="NTR" evidence="10">
    <location>
        <begin position="1"/>
        <end position="127"/>
    </location>
</feature>
<evidence type="ECO:0000256" key="6">
    <source>
        <dbReference type="ARBA" id="ARBA00023157"/>
    </source>
</evidence>
<dbReference type="Proteomes" id="UP001186944">
    <property type="component" value="Unassembled WGS sequence"/>
</dbReference>
<evidence type="ECO:0000256" key="5">
    <source>
        <dbReference type="ARBA" id="ARBA00022690"/>
    </source>
</evidence>
<protein>
    <recommendedName>
        <fullName evidence="10">NTR domain-containing protein</fullName>
    </recommendedName>
</protein>
<keyword evidence="12" id="KW-1185">Reference proteome</keyword>
<feature type="disulfide bond" evidence="8">
    <location>
        <begin position="134"/>
        <end position="139"/>
    </location>
</feature>
<dbReference type="GO" id="GO:0031012">
    <property type="term" value="C:extracellular matrix"/>
    <property type="evidence" value="ECO:0007669"/>
    <property type="project" value="TreeGrafter"/>
</dbReference>
<organism evidence="11 12">
    <name type="scientific">Pinctada imbricata</name>
    <name type="common">Atlantic pearl-oyster</name>
    <name type="synonym">Pinctada martensii</name>
    <dbReference type="NCBI Taxonomy" id="66713"/>
    <lineage>
        <taxon>Eukaryota</taxon>
        <taxon>Metazoa</taxon>
        <taxon>Spiralia</taxon>
        <taxon>Lophotrochozoa</taxon>
        <taxon>Mollusca</taxon>
        <taxon>Bivalvia</taxon>
        <taxon>Autobranchia</taxon>
        <taxon>Pteriomorphia</taxon>
        <taxon>Pterioida</taxon>
        <taxon>Pterioidea</taxon>
        <taxon>Pteriidae</taxon>
        <taxon>Pinctada</taxon>
    </lineage>
</organism>
<dbReference type="InterPro" id="IPR001820">
    <property type="entry name" value="TIMP"/>
</dbReference>
<dbReference type="Pfam" id="PF00965">
    <property type="entry name" value="TIMP"/>
    <property type="match status" value="1"/>
</dbReference>
<feature type="compositionally biased region" description="Basic and acidic residues" evidence="9">
    <location>
        <begin position="261"/>
        <end position="273"/>
    </location>
</feature>
<dbReference type="GO" id="GO:0005615">
    <property type="term" value="C:extracellular space"/>
    <property type="evidence" value="ECO:0007669"/>
    <property type="project" value="TreeGrafter"/>
</dbReference>
<gene>
    <name evidence="11" type="ORF">FSP39_003017</name>
</gene>
<comment type="subcellular location">
    <subcellularLocation>
        <location evidence="1">Secreted</location>
    </subcellularLocation>
</comment>
<dbReference type="Gene3D" id="3.90.370.10">
    <property type="entry name" value="Tissue inhibitor of metalloproteinase-1. Chain B, domain 1"/>
    <property type="match status" value="1"/>
</dbReference>
<keyword evidence="3" id="KW-0964">Secreted</keyword>